<keyword evidence="12" id="KW-0255">Endonuclease</keyword>
<dbReference type="GO" id="GO:0004519">
    <property type="term" value="F:endonuclease activity"/>
    <property type="evidence" value="ECO:0007669"/>
    <property type="project" value="UniProtKB-KW"/>
</dbReference>
<comment type="similarity">
    <text evidence="1">In the N-terminal section; belongs to the CRISPR-associated nuclease Cas3-HD family.</text>
</comment>
<evidence type="ECO:0000256" key="6">
    <source>
        <dbReference type="ARBA" id="ARBA00022806"/>
    </source>
</evidence>
<dbReference type="GO" id="GO:0004386">
    <property type="term" value="F:helicase activity"/>
    <property type="evidence" value="ECO:0007669"/>
    <property type="project" value="UniProtKB-KW"/>
</dbReference>
<dbReference type="InterPro" id="IPR038257">
    <property type="entry name" value="CRISPR-assoc_Cas3_HD_sf"/>
</dbReference>
<evidence type="ECO:0000256" key="5">
    <source>
        <dbReference type="ARBA" id="ARBA00022801"/>
    </source>
</evidence>
<evidence type="ECO:0000259" key="11">
    <source>
        <dbReference type="PROSITE" id="PS51643"/>
    </source>
</evidence>
<name>A0A5C5YIX1_9BACT</name>
<dbReference type="GO" id="GO:0005524">
    <property type="term" value="F:ATP binding"/>
    <property type="evidence" value="ECO:0007669"/>
    <property type="project" value="UniProtKB-KW"/>
</dbReference>
<dbReference type="PROSITE" id="PS51643">
    <property type="entry name" value="HD_CAS3"/>
    <property type="match status" value="1"/>
</dbReference>
<feature type="region of interest" description="Disordered" evidence="9">
    <location>
        <begin position="807"/>
        <end position="829"/>
    </location>
</feature>
<dbReference type="Pfam" id="PF18019">
    <property type="entry name" value="Cas3_HD"/>
    <property type="match status" value="1"/>
</dbReference>
<evidence type="ECO:0000256" key="3">
    <source>
        <dbReference type="ARBA" id="ARBA00022723"/>
    </source>
</evidence>
<dbReference type="SUPFAM" id="SSF109604">
    <property type="entry name" value="HD-domain/PDEase-like"/>
    <property type="match status" value="1"/>
</dbReference>
<dbReference type="EMBL" id="SJPK01000001">
    <property type="protein sequence ID" value="TWT74822.1"/>
    <property type="molecule type" value="Genomic_DNA"/>
</dbReference>
<evidence type="ECO:0000256" key="1">
    <source>
        <dbReference type="ARBA" id="ARBA00006847"/>
    </source>
</evidence>
<evidence type="ECO:0000256" key="4">
    <source>
        <dbReference type="ARBA" id="ARBA00022741"/>
    </source>
</evidence>
<dbReference type="Pfam" id="PF22590">
    <property type="entry name" value="Cas3-like_C_2"/>
    <property type="match status" value="1"/>
</dbReference>
<dbReference type="GO" id="GO:0051607">
    <property type="term" value="P:defense response to virus"/>
    <property type="evidence" value="ECO:0007669"/>
    <property type="project" value="UniProtKB-KW"/>
</dbReference>
<protein>
    <submittedName>
        <fullName evidence="12">CRISPR-associated endonuclease/helicase Cas3</fullName>
        <ecNumber evidence="12">3.1.-.-</ecNumber>
    </submittedName>
</protein>
<comment type="caution">
    <text evidence="12">The sequence shown here is derived from an EMBL/GenBank/DDBJ whole genome shotgun (WGS) entry which is preliminary data.</text>
</comment>
<dbReference type="AlphaFoldDB" id="A0A5C5YIX1"/>
<keyword evidence="5 12" id="KW-0378">Hydrolase</keyword>
<dbReference type="NCBIfam" id="TIGR02621">
    <property type="entry name" value="cas3_GSU0051"/>
    <property type="match status" value="1"/>
</dbReference>
<dbReference type="Gene3D" id="1.10.3210.30">
    <property type="match status" value="1"/>
</dbReference>
<proteinExistence type="inferred from homology"/>
<evidence type="ECO:0000256" key="8">
    <source>
        <dbReference type="ARBA" id="ARBA00023118"/>
    </source>
</evidence>
<dbReference type="PROSITE" id="PS51192">
    <property type="entry name" value="HELICASE_ATP_BIND_1"/>
    <property type="match status" value="1"/>
</dbReference>
<organism evidence="12 13">
    <name type="scientific">Allorhodopirellula solitaria</name>
    <dbReference type="NCBI Taxonomy" id="2527987"/>
    <lineage>
        <taxon>Bacteria</taxon>
        <taxon>Pseudomonadati</taxon>
        <taxon>Planctomycetota</taxon>
        <taxon>Planctomycetia</taxon>
        <taxon>Pirellulales</taxon>
        <taxon>Pirellulaceae</taxon>
        <taxon>Allorhodopirellula</taxon>
    </lineage>
</organism>
<keyword evidence="12" id="KW-0540">Nuclease</keyword>
<dbReference type="RefSeq" id="WP_146389180.1">
    <property type="nucleotide sequence ID" value="NZ_SJPK01000001.1"/>
</dbReference>
<dbReference type="InterPro" id="IPR013444">
    <property type="entry name" value="Helicase_Cas3_CRISPR-ass_Anaes"/>
</dbReference>
<keyword evidence="7" id="KW-0067">ATP-binding</keyword>
<evidence type="ECO:0000313" key="13">
    <source>
        <dbReference type="Proteomes" id="UP000318053"/>
    </source>
</evidence>
<dbReference type="InterPro" id="IPR014001">
    <property type="entry name" value="Helicase_ATP-bd"/>
</dbReference>
<feature type="domain" description="Helicase ATP-binding" evidence="10">
    <location>
        <begin position="24"/>
        <end position="253"/>
    </location>
</feature>
<dbReference type="OrthoDB" id="9810236at2"/>
<evidence type="ECO:0000313" key="12">
    <source>
        <dbReference type="EMBL" id="TWT74822.1"/>
    </source>
</evidence>
<keyword evidence="4" id="KW-0547">Nucleotide-binding</keyword>
<accession>A0A5C5YIX1</accession>
<gene>
    <name evidence="12" type="primary">ygcB</name>
    <name evidence="12" type="ORF">CA85_01080</name>
</gene>
<dbReference type="GO" id="GO:0016787">
    <property type="term" value="F:hydrolase activity"/>
    <property type="evidence" value="ECO:0007669"/>
    <property type="project" value="UniProtKB-KW"/>
</dbReference>
<dbReference type="SUPFAM" id="SSF52540">
    <property type="entry name" value="P-loop containing nucleoside triphosphate hydrolases"/>
    <property type="match status" value="1"/>
</dbReference>
<feature type="region of interest" description="Disordered" evidence="9">
    <location>
        <begin position="627"/>
        <end position="647"/>
    </location>
</feature>
<evidence type="ECO:0000259" key="10">
    <source>
        <dbReference type="PROSITE" id="PS51192"/>
    </source>
</evidence>
<dbReference type="EC" id="3.1.-.-" evidence="12"/>
<dbReference type="InterPro" id="IPR027417">
    <property type="entry name" value="P-loop_NTPase"/>
</dbReference>
<dbReference type="InterPro" id="IPR006483">
    <property type="entry name" value="CRISPR-assoc_Cas3_HD"/>
</dbReference>
<keyword evidence="8" id="KW-0051">Antiviral defense</keyword>
<evidence type="ECO:0000256" key="9">
    <source>
        <dbReference type="SAM" id="MobiDB-lite"/>
    </source>
</evidence>
<dbReference type="GO" id="GO:0046872">
    <property type="term" value="F:metal ion binding"/>
    <property type="evidence" value="ECO:0007669"/>
    <property type="project" value="UniProtKB-KW"/>
</dbReference>
<feature type="domain" description="HD Cas3-type" evidence="11">
    <location>
        <begin position="832"/>
        <end position="1041"/>
    </location>
</feature>
<keyword evidence="6 12" id="KW-0347">Helicase</keyword>
<dbReference type="Proteomes" id="UP000318053">
    <property type="component" value="Unassembled WGS sequence"/>
</dbReference>
<dbReference type="Gene3D" id="3.40.50.300">
    <property type="entry name" value="P-loop containing nucleotide triphosphate hydrolases"/>
    <property type="match status" value="2"/>
</dbReference>
<comment type="similarity">
    <text evidence="2">In the central section; belongs to the CRISPR-associated helicase Cas3 family.</text>
</comment>
<evidence type="ECO:0000256" key="7">
    <source>
        <dbReference type="ARBA" id="ARBA00022840"/>
    </source>
</evidence>
<dbReference type="InterPro" id="IPR054712">
    <property type="entry name" value="Cas3-like_dom"/>
</dbReference>
<evidence type="ECO:0000256" key="2">
    <source>
        <dbReference type="ARBA" id="ARBA00009046"/>
    </source>
</evidence>
<sequence>MTFEAFFKAIHDYDPFPWQSRLAKQVNGEGWPDVLDLPTGVGKTNALDIAVYHLIEQVRLIQVGKLERRDAALRIFFIVDRRIVVDGAYQHARSLAKKLRESNEPVLVDARELLRQHFQVDSEDEPIEPLTVSLMRGGMYRDDGWSLSPATPTICVSTVDQVGSRLLFRGYGVSPSIRPVHAGLVGNDSLLLLDEAHLSNPFVETLKSVQLYMNPRFSEQPVGRPPRVVQMSATVDSQSSMSPPFQLEVDDREHDVINERLSANKVARLEKVPVNKDDPLEADNEFAATAVARAVSLSTIAKADDARKKRKSKADSQEASKGSVIGIVVNRVRTARRIFELLCQRADIRDPAKEVDLALETTKADVVLLTGRIRPADRDELLFRKEIRGKQGWMGWIEAGRDEEPNRPVFVVATQTIEVGADLDFDAIVTEAAPLDCLRQRFGRLDRRGKRKLTAAFVLGRSTDVAKTAKDRVYGDRLTKTWDWLQKNASGKGKNKTIDFGVDSLETLLASANVDSLCAEKTRAPVLLPTYLNLWARTNPAPVADPDVSLFLHGPQSRPADVQVVWRADLWDIEDDIREPESQKQAINTLALLPPTSVEACSIPIYEVQRWLGVDRESKKQERFIGDVSDVEGDASPNASSRRQQKSGKLILRWKGEDESRIDAASEICPGDTIVVPSSYGGHDDFGWNPDSRSVTDIGECGSRWGRAKPVVRFHPSLLAIGQWGVASPEAIRRFDDLDEDAYLLMREFLMELCDEPLLPEAVRLSCLSLLVESGRIRFTKYVESGDLRHGWIATARKRLPTQQVLNESSGQWEPDSENTLPDASDQSSFLEDSEPVTLIDHSLGVQRHAVRFAQLAHLQKELINDIGLIAQWHDVGKLEESFQTLLHDGNAAQAAIAVAGGNALAKSGQGYRHPTIRRQARKQAGVPDGFRHEGLSVILLRETDLREVLAEAHDTELVQYVIGTHHGDGRASHRVVDDSPLPLNANWQRFEISLDVDAHRSAALYRLANDWECLFARMNERYGIWGLAWIEAMFRLADHRQSEKESRATKTKMEVTK</sequence>
<reference evidence="12 13" key="1">
    <citation type="submission" date="2019-02" db="EMBL/GenBank/DDBJ databases">
        <title>Deep-cultivation of Planctomycetes and their phenomic and genomic characterization uncovers novel biology.</title>
        <authorList>
            <person name="Wiegand S."/>
            <person name="Jogler M."/>
            <person name="Boedeker C."/>
            <person name="Pinto D."/>
            <person name="Vollmers J."/>
            <person name="Rivas-Marin E."/>
            <person name="Kohn T."/>
            <person name="Peeters S.H."/>
            <person name="Heuer A."/>
            <person name="Rast P."/>
            <person name="Oberbeckmann S."/>
            <person name="Bunk B."/>
            <person name="Jeske O."/>
            <person name="Meyerdierks A."/>
            <person name="Storesund J.E."/>
            <person name="Kallscheuer N."/>
            <person name="Luecker S."/>
            <person name="Lage O.M."/>
            <person name="Pohl T."/>
            <person name="Merkel B.J."/>
            <person name="Hornburger P."/>
            <person name="Mueller R.-W."/>
            <person name="Bruemmer F."/>
            <person name="Labrenz M."/>
            <person name="Spormann A.M."/>
            <person name="Op Den Camp H."/>
            <person name="Overmann J."/>
            <person name="Amann R."/>
            <person name="Jetten M.S.M."/>
            <person name="Mascher T."/>
            <person name="Medema M.H."/>
            <person name="Devos D.P."/>
            <person name="Kaster A.-K."/>
            <person name="Ovreas L."/>
            <person name="Rohde M."/>
            <person name="Galperin M.Y."/>
            <person name="Jogler C."/>
        </authorList>
    </citation>
    <scope>NUCLEOTIDE SEQUENCE [LARGE SCALE GENOMIC DNA]</scope>
    <source>
        <strain evidence="12 13">CA85</strain>
    </source>
</reference>
<keyword evidence="13" id="KW-1185">Reference proteome</keyword>
<keyword evidence="3" id="KW-0479">Metal-binding</keyword>